<accession>A0A832ZTY2</accession>
<keyword evidence="5 6" id="KW-0687">Ribonucleoprotein</keyword>
<evidence type="ECO:0000256" key="3">
    <source>
        <dbReference type="ARBA" id="ARBA00022884"/>
    </source>
</evidence>
<dbReference type="GO" id="GO:0003735">
    <property type="term" value="F:structural constituent of ribosome"/>
    <property type="evidence" value="ECO:0007669"/>
    <property type="project" value="InterPro"/>
</dbReference>
<dbReference type="EMBL" id="DQVR01000044">
    <property type="protein sequence ID" value="HIQ23816.1"/>
    <property type="molecule type" value="Genomic_DNA"/>
</dbReference>
<dbReference type="AlphaFoldDB" id="A0A832ZTY2"/>
<dbReference type="SUPFAM" id="SSF53137">
    <property type="entry name" value="Translational machinery components"/>
    <property type="match status" value="1"/>
</dbReference>
<keyword evidence="2 6" id="KW-0699">rRNA-binding</keyword>
<sequence>MAHGPRYKVPRRRRREGKTNYYKRYVMVLSGKPRLVVRRTNKYIWVQVIIARPQGDVTIAAAHSRELVKRYGWQGGTKNTSAAYLTGMLAALRALKAGIDYAVLDIGLYRPVRGSRVFAALKGAVDAGLEVPHSEEILPEEYRIRGEHIAKYAAMLAQENSELYERRFSMYLKKGLRPEDLPKHFEEVKSKILEDYRDVVEKVKAAKEAVA</sequence>
<name>A0A832ZTY2_9CREN</name>
<dbReference type="GO" id="GO:0022625">
    <property type="term" value="C:cytosolic large ribosomal subunit"/>
    <property type="evidence" value="ECO:0007669"/>
    <property type="project" value="TreeGrafter"/>
</dbReference>
<gene>
    <name evidence="6" type="primary">rpl18</name>
    <name evidence="7" type="ORF">EYH50_02060</name>
</gene>
<comment type="function">
    <text evidence="6">This is one of the proteins that bind and probably mediate the attachment of the 5S RNA into the large ribosomal subunit, where it forms part of the central protuberance.</text>
</comment>
<evidence type="ECO:0000256" key="4">
    <source>
        <dbReference type="ARBA" id="ARBA00022980"/>
    </source>
</evidence>
<evidence type="ECO:0000256" key="6">
    <source>
        <dbReference type="HAMAP-Rule" id="MF_01337"/>
    </source>
</evidence>
<comment type="subunit">
    <text evidence="6">Part of the 50S ribosomal subunit. Contacts the 5S and 23S rRNAs.</text>
</comment>
<dbReference type="Pfam" id="PF17144">
    <property type="entry name" value="Ribosomal_L5e"/>
    <property type="match status" value="2"/>
</dbReference>
<dbReference type="PANTHER" id="PTHR23410">
    <property type="entry name" value="RIBOSOMAL PROTEIN L5-RELATED"/>
    <property type="match status" value="1"/>
</dbReference>
<organism evidence="7 8">
    <name type="scientific">Pyrodictium delaneyi</name>
    <dbReference type="NCBI Taxonomy" id="1273541"/>
    <lineage>
        <taxon>Archaea</taxon>
        <taxon>Thermoproteota</taxon>
        <taxon>Thermoprotei</taxon>
        <taxon>Desulfurococcales</taxon>
        <taxon>Pyrodictiaceae</taxon>
        <taxon>Pyrodictium</taxon>
    </lineage>
</organism>
<dbReference type="InterPro" id="IPR005485">
    <property type="entry name" value="Rbsml_uL18_euk_arch"/>
</dbReference>
<comment type="similarity">
    <text evidence="1 6">Belongs to the universal ribosomal protein uL18 family.</text>
</comment>
<evidence type="ECO:0000256" key="5">
    <source>
        <dbReference type="ARBA" id="ARBA00023274"/>
    </source>
</evidence>
<evidence type="ECO:0000313" key="8">
    <source>
        <dbReference type="Proteomes" id="UP000600071"/>
    </source>
</evidence>
<keyword evidence="4 6" id="KW-0689">Ribosomal protein</keyword>
<keyword evidence="3 6" id="KW-0694">RNA-binding</keyword>
<dbReference type="PANTHER" id="PTHR23410:SF12">
    <property type="entry name" value="LARGE RIBOSOMAL SUBUNIT PROTEIN UL18"/>
    <property type="match status" value="1"/>
</dbReference>
<evidence type="ECO:0000313" key="7">
    <source>
        <dbReference type="EMBL" id="HIQ23816.1"/>
    </source>
</evidence>
<dbReference type="GO" id="GO:0000027">
    <property type="term" value="P:ribosomal large subunit assembly"/>
    <property type="evidence" value="ECO:0007669"/>
    <property type="project" value="TreeGrafter"/>
</dbReference>
<dbReference type="InterPro" id="IPR057267">
    <property type="entry name" value="Rbsml_uL18_arch"/>
</dbReference>
<dbReference type="Gene3D" id="3.30.420.100">
    <property type="match status" value="1"/>
</dbReference>
<comment type="caution">
    <text evidence="7">The sequence shown here is derived from an EMBL/GenBank/DDBJ whole genome shotgun (WGS) entry which is preliminary data.</text>
</comment>
<dbReference type="CDD" id="cd00432">
    <property type="entry name" value="Ribosomal_L18_L5e"/>
    <property type="match status" value="1"/>
</dbReference>
<dbReference type="Proteomes" id="UP000600071">
    <property type="component" value="Unassembled WGS sequence"/>
</dbReference>
<dbReference type="GO" id="GO:0008097">
    <property type="term" value="F:5S rRNA binding"/>
    <property type="evidence" value="ECO:0007669"/>
    <property type="project" value="InterPro"/>
</dbReference>
<dbReference type="GO" id="GO:0006412">
    <property type="term" value="P:translation"/>
    <property type="evidence" value="ECO:0007669"/>
    <property type="project" value="UniProtKB-UniRule"/>
</dbReference>
<dbReference type="HAMAP" id="MF_01337_A">
    <property type="entry name" value="Ribosomal_uL18_A"/>
    <property type="match status" value="1"/>
</dbReference>
<protein>
    <recommendedName>
        <fullName evidence="6">Large ribosomal subunit protein uL18</fullName>
    </recommendedName>
</protein>
<evidence type="ECO:0000256" key="2">
    <source>
        <dbReference type="ARBA" id="ARBA00022730"/>
    </source>
</evidence>
<reference evidence="7" key="1">
    <citation type="journal article" date="2020" name="ISME J.">
        <title>Gammaproteobacteria mediating utilization of methyl-, sulfur- and petroleum organic compounds in deep ocean hydrothermal plumes.</title>
        <authorList>
            <person name="Zhou Z."/>
            <person name="Liu Y."/>
            <person name="Pan J."/>
            <person name="Cron B.R."/>
            <person name="Toner B.M."/>
            <person name="Anantharaman K."/>
            <person name="Breier J.A."/>
            <person name="Dick G.J."/>
            <person name="Li M."/>
        </authorList>
    </citation>
    <scope>NUCLEOTIDE SEQUENCE</scope>
    <source>
        <strain evidence="7">SZUA-1523</strain>
    </source>
</reference>
<dbReference type="NCBIfam" id="NF006342">
    <property type="entry name" value="PRK08569.1"/>
    <property type="match status" value="1"/>
</dbReference>
<dbReference type="InterPro" id="IPR057268">
    <property type="entry name" value="Ribosomal_L18"/>
</dbReference>
<evidence type="ECO:0000256" key="1">
    <source>
        <dbReference type="ARBA" id="ARBA00007116"/>
    </source>
</evidence>
<proteinExistence type="inferred from homology"/>